<name>A0A1B9J1G5_9TREE</name>
<reference evidence="10" key="2">
    <citation type="submission" date="2013-12" db="EMBL/GenBank/DDBJ databases">
        <title>Evolution of pathogenesis and genome organization in the Tremellales.</title>
        <authorList>
            <person name="Cuomo C."/>
            <person name="Litvintseva A."/>
            <person name="Heitman J."/>
            <person name="Chen Y."/>
            <person name="Sun S."/>
            <person name="Springer D."/>
            <person name="Dromer F."/>
            <person name="Young S."/>
            <person name="Zeng Q."/>
            <person name="Chapman S."/>
            <person name="Gujja S."/>
            <person name="Saif S."/>
            <person name="Birren B."/>
        </authorList>
    </citation>
    <scope>NUCLEOTIDE SEQUENCE [LARGE SCALE GENOMIC DNA]</scope>
    <source>
        <strain evidence="10">CBS 10435</strain>
    </source>
</reference>
<keyword evidence="4" id="KW-0813">Transport</keyword>
<dbReference type="InterPro" id="IPR009011">
    <property type="entry name" value="Man6P_isomerase_rcpt-bd_dom_sf"/>
</dbReference>
<evidence type="ECO:0000256" key="3">
    <source>
        <dbReference type="ARBA" id="ARBA00022729"/>
    </source>
</evidence>
<dbReference type="GO" id="GO:0012505">
    <property type="term" value="C:endomembrane system"/>
    <property type="evidence" value="ECO:0007669"/>
    <property type="project" value="UniProtKB-ARBA"/>
</dbReference>
<evidence type="ECO:0000313" key="10">
    <source>
        <dbReference type="Proteomes" id="UP000092583"/>
    </source>
</evidence>
<evidence type="ECO:0000256" key="7">
    <source>
        <dbReference type="SAM" id="Phobius"/>
    </source>
</evidence>
<keyword evidence="2 7" id="KW-0812">Transmembrane</keyword>
<evidence type="ECO:0000256" key="2">
    <source>
        <dbReference type="ARBA" id="ARBA00022692"/>
    </source>
</evidence>
<dbReference type="OrthoDB" id="29460at2759"/>
<keyword evidence="10" id="KW-1185">Reference proteome</keyword>
<keyword evidence="3 8" id="KW-0732">Signal</keyword>
<evidence type="ECO:0000256" key="6">
    <source>
        <dbReference type="ARBA" id="ARBA00023136"/>
    </source>
</evidence>
<dbReference type="PANTHER" id="PTHR15071">
    <property type="entry name" value="MANNOSE-6-PHOSPHATE RECEPTOR FAMILY MEMBER"/>
    <property type="match status" value="1"/>
</dbReference>
<reference evidence="9 10" key="1">
    <citation type="submission" date="2013-07" db="EMBL/GenBank/DDBJ databases">
        <title>The Genome Sequence of Kwoniella mangroviensis CBS10435.</title>
        <authorList>
            <consortium name="The Broad Institute Genome Sequencing Platform"/>
            <person name="Cuomo C."/>
            <person name="Litvintseva A."/>
            <person name="Chen Y."/>
            <person name="Heitman J."/>
            <person name="Sun S."/>
            <person name="Springer D."/>
            <person name="Dromer F."/>
            <person name="Young S.K."/>
            <person name="Zeng Q."/>
            <person name="Gargeya S."/>
            <person name="Fitzgerald M."/>
            <person name="Abouelleil A."/>
            <person name="Alvarado L."/>
            <person name="Berlin A.M."/>
            <person name="Chapman S.B."/>
            <person name="Dewar J."/>
            <person name="Goldberg J."/>
            <person name="Griggs A."/>
            <person name="Gujja S."/>
            <person name="Hansen M."/>
            <person name="Howarth C."/>
            <person name="Imamovic A."/>
            <person name="Larimer J."/>
            <person name="McCowan C."/>
            <person name="Murphy C."/>
            <person name="Pearson M."/>
            <person name="Priest M."/>
            <person name="Roberts A."/>
            <person name="Saif S."/>
            <person name="Shea T."/>
            <person name="Sykes S."/>
            <person name="Wortman J."/>
            <person name="Nusbaum C."/>
            <person name="Birren B."/>
        </authorList>
    </citation>
    <scope>NUCLEOTIDE SEQUENCE [LARGE SCALE GENOMIC DNA]</scope>
    <source>
        <strain evidence="9 10">CBS 10435</strain>
    </source>
</reference>
<keyword evidence="4" id="KW-0653">Protein transport</keyword>
<gene>
    <name evidence="9" type="ORF">L486_01279</name>
</gene>
<evidence type="ECO:0000256" key="4">
    <source>
        <dbReference type="ARBA" id="ARBA00022927"/>
    </source>
</evidence>
<dbReference type="PANTHER" id="PTHR15071:SF13">
    <property type="entry name" value="AUTOPHAGY-RELATED PROTEIN 27"/>
    <property type="match status" value="1"/>
</dbReference>
<dbReference type="AlphaFoldDB" id="A0A1B9J1G5"/>
<dbReference type="SUPFAM" id="SSF50911">
    <property type="entry name" value="Mannose 6-phosphate receptor domain"/>
    <property type="match status" value="1"/>
</dbReference>
<dbReference type="Gene3D" id="2.70.130.10">
    <property type="entry name" value="Mannose-6-phosphate receptor binding domain"/>
    <property type="match status" value="1"/>
</dbReference>
<dbReference type="GO" id="GO:0034045">
    <property type="term" value="C:phagophore assembly site membrane"/>
    <property type="evidence" value="ECO:0007669"/>
    <property type="project" value="UniProtKB-SubCell"/>
</dbReference>
<feature type="transmembrane region" description="Helical" evidence="7">
    <location>
        <begin position="209"/>
        <end position="228"/>
    </location>
</feature>
<evidence type="ECO:0000256" key="8">
    <source>
        <dbReference type="SAM" id="SignalP"/>
    </source>
</evidence>
<protein>
    <submittedName>
        <fullName evidence="9">Uncharacterized protein</fullName>
    </submittedName>
</protein>
<feature type="chain" id="PRO_5008629067" evidence="8">
    <location>
        <begin position="20"/>
        <end position="279"/>
    </location>
</feature>
<organism evidence="9 10">
    <name type="scientific">Kwoniella mangroviensis CBS 10435</name>
    <dbReference type="NCBI Taxonomy" id="1331196"/>
    <lineage>
        <taxon>Eukaryota</taxon>
        <taxon>Fungi</taxon>
        <taxon>Dikarya</taxon>
        <taxon>Basidiomycota</taxon>
        <taxon>Agaricomycotina</taxon>
        <taxon>Tremellomycetes</taxon>
        <taxon>Tremellales</taxon>
        <taxon>Cryptococcaceae</taxon>
        <taxon>Kwoniella</taxon>
    </lineage>
</organism>
<evidence type="ECO:0000256" key="5">
    <source>
        <dbReference type="ARBA" id="ARBA00022989"/>
    </source>
</evidence>
<keyword evidence="5 7" id="KW-1133">Transmembrane helix</keyword>
<sequence length="279" mass="30190">MRGTINLLSSILLLPLVASFQCSLTASSIPYDLSPLRGLRQVSKDTPTPPTTSEAKVRMELCSPEGIGREDGIADEDQCPPNTRVCLTLLNHKPSASDPDRVTAVIPIWPVDIPEEDVFTTPMGKKGEQGLKVYVQGGDYAGVQQHLNLTLLCSQSDTAPNPTFVSYTSGLVSLEWATPDACPRSADSPSAPSDGPSGSGIGFWGFIKFIFWLSIIGLIAYFAIGIFYNHQQYSAKGWDLIPHRDFWREVPVLLQDLFSHLFAGLRGSSGGRGGYSSLG</sequence>
<dbReference type="InterPro" id="IPR018939">
    <property type="entry name" value="Autophagy-rel_prot_27"/>
</dbReference>
<dbReference type="EMBL" id="KI669459">
    <property type="protein sequence ID" value="OCF61622.1"/>
    <property type="molecule type" value="Genomic_DNA"/>
</dbReference>
<keyword evidence="6 7" id="KW-0472">Membrane</keyword>
<comment type="subcellular location">
    <subcellularLocation>
        <location evidence="1">Preautophagosomal structure membrane</location>
        <topology evidence="1">Single-pass type I membrane protein</topology>
    </subcellularLocation>
</comment>
<feature type="signal peptide" evidence="8">
    <location>
        <begin position="1"/>
        <end position="19"/>
    </location>
</feature>
<evidence type="ECO:0000256" key="1">
    <source>
        <dbReference type="ARBA" id="ARBA00004472"/>
    </source>
</evidence>
<evidence type="ECO:0000313" key="9">
    <source>
        <dbReference type="EMBL" id="OCF61622.1"/>
    </source>
</evidence>
<proteinExistence type="predicted"/>
<dbReference type="GO" id="GO:0015031">
    <property type="term" value="P:protein transport"/>
    <property type="evidence" value="ECO:0007669"/>
    <property type="project" value="UniProtKB-KW"/>
</dbReference>
<dbReference type="STRING" id="1331196.A0A1B9J1G5"/>
<accession>A0A1B9J1G5</accession>
<dbReference type="Pfam" id="PF09451">
    <property type="entry name" value="ATG27"/>
    <property type="match status" value="1"/>
</dbReference>
<dbReference type="Proteomes" id="UP000092583">
    <property type="component" value="Unassembled WGS sequence"/>
</dbReference>